<dbReference type="SUPFAM" id="SSF53254">
    <property type="entry name" value="Phosphoglycerate mutase-like"/>
    <property type="match status" value="1"/>
</dbReference>
<dbReference type="InterPro" id="IPR013078">
    <property type="entry name" value="His_Pase_superF_clade-1"/>
</dbReference>
<dbReference type="RefSeq" id="WP_039095514.1">
    <property type="nucleotide sequence ID" value="NZ_JTDN01000001.1"/>
</dbReference>
<dbReference type="Proteomes" id="UP000030988">
    <property type="component" value="Unassembled WGS sequence"/>
</dbReference>
<dbReference type="EMBL" id="JTDN01000001">
    <property type="protein sequence ID" value="KHL26337.1"/>
    <property type="molecule type" value="Genomic_DNA"/>
</dbReference>
<name>A0A0B2C248_9SPHN</name>
<protein>
    <submittedName>
        <fullName evidence="1">Phosphohistidine phosphatase</fullName>
    </submittedName>
</protein>
<dbReference type="AlphaFoldDB" id="A0A0B2C248"/>
<organism evidence="1 2">
    <name type="scientific">Croceibacterium mercuriale</name>
    <dbReference type="NCBI Taxonomy" id="1572751"/>
    <lineage>
        <taxon>Bacteria</taxon>
        <taxon>Pseudomonadati</taxon>
        <taxon>Pseudomonadota</taxon>
        <taxon>Alphaproteobacteria</taxon>
        <taxon>Sphingomonadales</taxon>
        <taxon>Erythrobacteraceae</taxon>
        <taxon>Croceibacterium</taxon>
    </lineage>
</organism>
<proteinExistence type="predicted"/>
<evidence type="ECO:0000313" key="2">
    <source>
        <dbReference type="Proteomes" id="UP000030988"/>
    </source>
</evidence>
<accession>A0A0B2C248</accession>
<dbReference type="Pfam" id="PF00300">
    <property type="entry name" value="His_Phos_1"/>
    <property type="match status" value="1"/>
</dbReference>
<dbReference type="Gene3D" id="3.40.50.1240">
    <property type="entry name" value="Phosphoglycerate mutase-like"/>
    <property type="match status" value="1"/>
</dbReference>
<dbReference type="InterPro" id="IPR029033">
    <property type="entry name" value="His_PPase_superfam"/>
</dbReference>
<sequence>MKLLGLLRHAKSDWSESELRGGEQRDFDRGLNGRGRRGAALMGQHIIDHGVGWDRLLASPAERVRQTLAAAQLPQEPQWQDHAYLADADTLLDLVQTTGADAASLLLIGHNPGLQDLLLLLLRDLDDPLCQEAAEKFPTATFAVLELDVTSWADVSPGCARLVHFARPRDLDPALGPETSTVG</sequence>
<gene>
    <name evidence="1" type="ORF">PK98_07735</name>
</gene>
<evidence type="ECO:0000313" key="1">
    <source>
        <dbReference type="EMBL" id="KHL26337.1"/>
    </source>
</evidence>
<dbReference type="CDD" id="cd07040">
    <property type="entry name" value="HP"/>
    <property type="match status" value="1"/>
</dbReference>
<dbReference type="STRING" id="1572751.PK98_07735"/>
<dbReference type="OrthoDB" id="9810154at2"/>
<reference evidence="1 2" key="1">
    <citation type="submission" date="2014-11" db="EMBL/GenBank/DDBJ databases">
        <title>Draft genome sequence of Kirrobacter mercurialis.</title>
        <authorList>
            <person name="Coil D.A."/>
            <person name="Eisen J.A."/>
        </authorList>
    </citation>
    <scope>NUCLEOTIDE SEQUENCE [LARGE SCALE GENOMIC DNA]</scope>
    <source>
        <strain evidence="1 2">Coronado</strain>
    </source>
</reference>
<comment type="caution">
    <text evidence="1">The sequence shown here is derived from an EMBL/GenBank/DDBJ whole genome shotgun (WGS) entry which is preliminary data.</text>
</comment>
<keyword evidence="2" id="KW-1185">Reference proteome</keyword>